<evidence type="ECO:0000313" key="1">
    <source>
        <dbReference type="EMBL" id="KAK4590617.1"/>
    </source>
</evidence>
<name>A0AAN7FC08_QUERU</name>
<protein>
    <submittedName>
        <fullName evidence="1">Uncharacterized protein</fullName>
    </submittedName>
</protein>
<sequence>MSRGKPSLDELTTCAAIIFGMASLKKSVSQIRPRMHHCDIVHQLHFECMIGVTDSDYVGARYCDTLFKQNEKCRDYKSRWKENIQKEATAKGFASAQEYFKHKESQDPRKCRSRYSLYKECTSKGYESRVCDVYRNDCRQFKVS</sequence>
<organism evidence="1 2">
    <name type="scientific">Quercus rubra</name>
    <name type="common">Northern red oak</name>
    <name type="synonym">Quercus borealis</name>
    <dbReference type="NCBI Taxonomy" id="3512"/>
    <lineage>
        <taxon>Eukaryota</taxon>
        <taxon>Viridiplantae</taxon>
        <taxon>Streptophyta</taxon>
        <taxon>Embryophyta</taxon>
        <taxon>Tracheophyta</taxon>
        <taxon>Spermatophyta</taxon>
        <taxon>Magnoliopsida</taxon>
        <taxon>eudicotyledons</taxon>
        <taxon>Gunneridae</taxon>
        <taxon>Pentapetalae</taxon>
        <taxon>rosids</taxon>
        <taxon>fabids</taxon>
        <taxon>Fagales</taxon>
        <taxon>Fagaceae</taxon>
        <taxon>Quercus</taxon>
    </lineage>
</organism>
<evidence type="ECO:0000313" key="2">
    <source>
        <dbReference type="Proteomes" id="UP001324115"/>
    </source>
</evidence>
<accession>A0AAN7FC08</accession>
<gene>
    <name evidence="1" type="ORF">RGQ29_020967</name>
</gene>
<keyword evidence="2" id="KW-1185">Reference proteome</keyword>
<dbReference type="EMBL" id="JAXUIC010000005">
    <property type="protein sequence ID" value="KAK4590617.1"/>
    <property type="molecule type" value="Genomic_DNA"/>
</dbReference>
<reference evidence="1 2" key="1">
    <citation type="journal article" date="2023" name="G3 (Bethesda)">
        <title>A haplotype-resolved chromosome-scale genome for Quercus rubra L. provides insights into the genetics of adaptive traits for red oak species.</title>
        <authorList>
            <person name="Kapoor B."/>
            <person name="Jenkins J."/>
            <person name="Schmutz J."/>
            <person name="Zhebentyayeva T."/>
            <person name="Kuelheim C."/>
            <person name="Coggeshall M."/>
            <person name="Heim C."/>
            <person name="Lasky J.R."/>
            <person name="Leites L."/>
            <person name="Islam-Faridi N."/>
            <person name="Romero-Severson J."/>
            <person name="DeLeo V.L."/>
            <person name="Lucas S.M."/>
            <person name="Lazic D."/>
            <person name="Gailing O."/>
            <person name="Carlson J."/>
            <person name="Staton M."/>
        </authorList>
    </citation>
    <scope>NUCLEOTIDE SEQUENCE [LARGE SCALE GENOMIC DNA]</scope>
    <source>
        <strain evidence="1">Pseudo-F2</strain>
    </source>
</reference>
<proteinExistence type="predicted"/>
<dbReference type="AlphaFoldDB" id="A0AAN7FC08"/>
<comment type="caution">
    <text evidence="1">The sequence shown here is derived from an EMBL/GenBank/DDBJ whole genome shotgun (WGS) entry which is preliminary data.</text>
</comment>
<dbReference type="Proteomes" id="UP001324115">
    <property type="component" value="Unassembled WGS sequence"/>
</dbReference>